<dbReference type="SUPFAM" id="SSF55729">
    <property type="entry name" value="Acyl-CoA N-acyltransferases (Nat)"/>
    <property type="match status" value="1"/>
</dbReference>
<keyword evidence="1" id="KW-0808">Transferase</keyword>
<dbReference type="CDD" id="cd04301">
    <property type="entry name" value="NAT_SF"/>
    <property type="match status" value="1"/>
</dbReference>
<keyword evidence="2" id="KW-0012">Acyltransferase</keyword>
<dbReference type="PROSITE" id="PS51186">
    <property type="entry name" value="GNAT"/>
    <property type="match status" value="1"/>
</dbReference>
<dbReference type="KEGG" id="xba:C7S18_03695"/>
<dbReference type="InterPro" id="IPR000182">
    <property type="entry name" value="GNAT_dom"/>
</dbReference>
<dbReference type="InterPro" id="IPR016181">
    <property type="entry name" value="Acyl_CoA_acyltransferase"/>
</dbReference>
<dbReference type="PANTHER" id="PTHR43877:SF2">
    <property type="entry name" value="AMINOALKYLPHOSPHONATE N-ACETYLTRANSFERASE-RELATED"/>
    <property type="match status" value="1"/>
</dbReference>
<dbReference type="EMBL" id="CP027860">
    <property type="protein sequence ID" value="AVP96347.1"/>
    <property type="molecule type" value="Genomic_DNA"/>
</dbReference>
<accession>A0A2P1PND7</accession>
<protein>
    <submittedName>
        <fullName evidence="4">MarR family transcriptional regulator</fullName>
    </submittedName>
</protein>
<dbReference type="RefSeq" id="WP_106890276.1">
    <property type="nucleotide sequence ID" value="NZ_CP027860.1"/>
</dbReference>
<dbReference type="Gene3D" id="1.10.10.10">
    <property type="entry name" value="Winged helix-like DNA-binding domain superfamily/Winged helix DNA-binding domain"/>
    <property type="match status" value="1"/>
</dbReference>
<proteinExistence type="predicted"/>
<reference evidence="4 5" key="2">
    <citation type="submission" date="2018-03" db="EMBL/GenBank/DDBJ databases">
        <authorList>
            <person name="Keele B.F."/>
        </authorList>
    </citation>
    <scope>NUCLEOTIDE SEQUENCE [LARGE SCALE GENOMIC DNA]</scope>
    <source>
        <strain evidence="4 5">D13</strain>
    </source>
</reference>
<dbReference type="InterPro" id="IPR050832">
    <property type="entry name" value="Bact_Acetyltransf"/>
</dbReference>
<feature type="domain" description="N-acetyltransferase" evidence="3">
    <location>
        <begin position="149"/>
        <end position="294"/>
    </location>
</feature>
<dbReference type="Gene3D" id="3.40.630.30">
    <property type="match status" value="1"/>
</dbReference>
<dbReference type="InterPro" id="IPR000835">
    <property type="entry name" value="HTH_MarR-typ"/>
</dbReference>
<evidence type="ECO:0000256" key="2">
    <source>
        <dbReference type="ARBA" id="ARBA00023315"/>
    </source>
</evidence>
<dbReference type="SMART" id="SM00347">
    <property type="entry name" value="HTH_MARR"/>
    <property type="match status" value="1"/>
</dbReference>
<evidence type="ECO:0000259" key="3">
    <source>
        <dbReference type="PROSITE" id="PS51186"/>
    </source>
</evidence>
<dbReference type="GO" id="GO:0003700">
    <property type="term" value="F:DNA-binding transcription factor activity"/>
    <property type="evidence" value="ECO:0007669"/>
    <property type="project" value="InterPro"/>
</dbReference>
<dbReference type="InterPro" id="IPR036390">
    <property type="entry name" value="WH_DNA-bd_sf"/>
</dbReference>
<dbReference type="GO" id="GO:0016747">
    <property type="term" value="F:acyltransferase activity, transferring groups other than amino-acyl groups"/>
    <property type="evidence" value="ECO:0007669"/>
    <property type="project" value="InterPro"/>
</dbReference>
<dbReference type="Pfam" id="PF12802">
    <property type="entry name" value="MarR_2"/>
    <property type="match status" value="1"/>
</dbReference>
<name>A0A2P1PND7_9GAMM</name>
<sequence length="298" mass="33428">MEIGHIHQVRRFNRTLSQRIGLLDGNYLDSGRPLAEARLLFEIGLDGCSVRDLRARLGLDSGYLSRMLRALEAEKLISSKAADHDARIKRLRLSAKGKRLWATLDQRSNDLAASLLEPLSDKHRLRLLSAMSEVERLLRASSVQIGQEDPASDAAQACLAAYFEELRRRFPDGFDPERSVSAREDELIPPRGWFVLARLEQVPIACGALKVNEPGIGEIKRMWVSSAARGLGIGQRLLDTLETCAKAAGLTHLRLDTNRSLHEAQALYVRNGFQPICAYNDNPYADFWFQKPLRSGDR</sequence>
<evidence type="ECO:0000313" key="4">
    <source>
        <dbReference type="EMBL" id="AVP96347.1"/>
    </source>
</evidence>
<dbReference type="Pfam" id="PF00583">
    <property type="entry name" value="Acetyltransf_1"/>
    <property type="match status" value="1"/>
</dbReference>
<dbReference type="InterPro" id="IPR036388">
    <property type="entry name" value="WH-like_DNA-bd_sf"/>
</dbReference>
<evidence type="ECO:0000313" key="5">
    <source>
        <dbReference type="Proteomes" id="UP000241074"/>
    </source>
</evidence>
<dbReference type="SUPFAM" id="SSF46785">
    <property type="entry name" value="Winged helix' DNA-binding domain"/>
    <property type="match status" value="1"/>
</dbReference>
<dbReference type="Proteomes" id="UP000241074">
    <property type="component" value="Chromosome"/>
</dbReference>
<dbReference type="AlphaFoldDB" id="A0A2P1PND7"/>
<organism evidence="4 5">
    <name type="scientific">Ahniella affigens</name>
    <dbReference type="NCBI Taxonomy" id="2021234"/>
    <lineage>
        <taxon>Bacteria</taxon>
        <taxon>Pseudomonadati</taxon>
        <taxon>Pseudomonadota</taxon>
        <taxon>Gammaproteobacteria</taxon>
        <taxon>Lysobacterales</taxon>
        <taxon>Rhodanobacteraceae</taxon>
        <taxon>Ahniella</taxon>
    </lineage>
</organism>
<evidence type="ECO:0000256" key="1">
    <source>
        <dbReference type="ARBA" id="ARBA00022679"/>
    </source>
</evidence>
<gene>
    <name evidence="4" type="ORF">C7S18_03695</name>
</gene>
<dbReference type="OrthoDB" id="273614at2"/>
<dbReference type="PANTHER" id="PTHR43877">
    <property type="entry name" value="AMINOALKYLPHOSPHONATE N-ACETYLTRANSFERASE-RELATED-RELATED"/>
    <property type="match status" value="1"/>
</dbReference>
<keyword evidence="5" id="KW-1185">Reference proteome</keyword>
<reference evidence="4 5" key="1">
    <citation type="submission" date="2018-03" db="EMBL/GenBank/DDBJ databases">
        <title>Ahniella affigens gen. nov., sp. nov., a gammaproteobacterium isolated from sandy soil near a stream.</title>
        <authorList>
            <person name="Ko Y."/>
            <person name="Kim J.-H."/>
        </authorList>
    </citation>
    <scope>NUCLEOTIDE SEQUENCE [LARGE SCALE GENOMIC DNA]</scope>
    <source>
        <strain evidence="4 5">D13</strain>
    </source>
</reference>